<name>A0A1G2QYW2_9BACT</name>
<comment type="caution">
    <text evidence="1">The sequence shown here is derived from an EMBL/GenBank/DDBJ whole genome shotgun (WGS) entry which is preliminary data.</text>
</comment>
<dbReference type="EMBL" id="MHTV01000042">
    <property type="protein sequence ID" value="OHA65713.1"/>
    <property type="molecule type" value="Genomic_DNA"/>
</dbReference>
<protein>
    <submittedName>
        <fullName evidence="1">Uncharacterized protein</fullName>
    </submittedName>
</protein>
<dbReference type="AlphaFoldDB" id="A0A1G2QYW2"/>
<organism evidence="1 2">
    <name type="scientific">Candidatus Wildermuthbacteria bacterium RIFCSPHIGHO2_02_FULL_45_25</name>
    <dbReference type="NCBI Taxonomy" id="1802450"/>
    <lineage>
        <taxon>Bacteria</taxon>
        <taxon>Candidatus Wildermuthiibacteriota</taxon>
    </lineage>
</organism>
<reference evidence="1 2" key="1">
    <citation type="journal article" date="2016" name="Nat. Commun.">
        <title>Thousands of microbial genomes shed light on interconnected biogeochemical processes in an aquifer system.</title>
        <authorList>
            <person name="Anantharaman K."/>
            <person name="Brown C.T."/>
            <person name="Hug L.A."/>
            <person name="Sharon I."/>
            <person name="Castelle C.J."/>
            <person name="Probst A.J."/>
            <person name="Thomas B.C."/>
            <person name="Singh A."/>
            <person name="Wilkins M.J."/>
            <person name="Karaoz U."/>
            <person name="Brodie E.L."/>
            <person name="Williams K.H."/>
            <person name="Hubbard S.S."/>
            <person name="Banfield J.F."/>
        </authorList>
    </citation>
    <scope>NUCLEOTIDE SEQUENCE [LARGE SCALE GENOMIC DNA]</scope>
</reference>
<sequence>MGGEADKKWTYGEIGKSLGRQIIELSWSLQILRDSCNMLRNNRIYYFLPLSGQLRALLTDKSKGKDAHPLLLKLAEKFDKELKLYMMPDTSKSSLPVGEVTMHISGFPVSATRELPSQQQINFKEFPDKKIVCIRGHYYSVREVIGWFANKDGGSHFSPDRPSDFNEWITFLRNPLLQIGEIALQLGQGFLSSLANFEIHFLLAIPKLPNERVYLFDAIYSRDGMRISLLLDKLGKLELSMKDIEGVSIVLKTSEMLDWIEVCYVVISSQVNKDLVTEVKILFNGAIVAAEVVQKPFFVSSAIRDYNVFYNRAANGEEQLFEFGLCEMAMFSMLDDQISRANLYTYFNDKRVKSNDGIIYHALSYGDSPSGISDIRMHGKVTRTENVKEYLKRGKV</sequence>
<evidence type="ECO:0000313" key="2">
    <source>
        <dbReference type="Proteomes" id="UP000178092"/>
    </source>
</evidence>
<proteinExistence type="predicted"/>
<accession>A0A1G2QYW2</accession>
<gene>
    <name evidence="1" type="ORF">A3C04_02240</name>
</gene>
<dbReference type="Proteomes" id="UP000178092">
    <property type="component" value="Unassembled WGS sequence"/>
</dbReference>
<evidence type="ECO:0000313" key="1">
    <source>
        <dbReference type="EMBL" id="OHA65713.1"/>
    </source>
</evidence>